<gene>
    <name evidence="2" type="ORF">ACFQ08_24720</name>
</gene>
<protein>
    <submittedName>
        <fullName evidence="2">Hydantoinase/oxoprolinase family protein</fullName>
    </submittedName>
</protein>
<organism evidence="2 3">
    <name type="scientific">Streptosporangium algeriense</name>
    <dbReference type="NCBI Taxonomy" id="1682748"/>
    <lineage>
        <taxon>Bacteria</taxon>
        <taxon>Bacillati</taxon>
        <taxon>Actinomycetota</taxon>
        <taxon>Actinomycetes</taxon>
        <taxon>Streptosporangiales</taxon>
        <taxon>Streptosporangiaceae</taxon>
        <taxon>Streptosporangium</taxon>
    </lineage>
</organism>
<dbReference type="EMBL" id="JBHTHX010001047">
    <property type="protein sequence ID" value="MFD0887757.1"/>
    <property type="molecule type" value="Genomic_DNA"/>
</dbReference>
<dbReference type="Proteomes" id="UP001597024">
    <property type="component" value="Unassembled WGS sequence"/>
</dbReference>
<sequence>VTVSAELSDPAPLPLDPARVQANFDALTARVRAALADQELDFTSVVLRREVDARYGPQICEVTTPVAEGAFDEAAVAAIGEAFEAQYARQFGEGTGYREAGIEVITYRVHGVGTLPVDPELPRPPAPAAGVEEARKGSRPVFLDVTHGWADTAVYDYRALGPGHVITGPAVVEVPTTTVVIPAGAEGHVDGLGNLDVRLP</sequence>
<evidence type="ECO:0000313" key="2">
    <source>
        <dbReference type="EMBL" id="MFD0887757.1"/>
    </source>
</evidence>
<dbReference type="InterPro" id="IPR049517">
    <property type="entry name" value="ACX-like_C"/>
</dbReference>
<dbReference type="InterPro" id="IPR045079">
    <property type="entry name" value="Oxoprolinase-like"/>
</dbReference>
<evidence type="ECO:0000259" key="1">
    <source>
        <dbReference type="Pfam" id="PF19278"/>
    </source>
</evidence>
<evidence type="ECO:0000313" key="3">
    <source>
        <dbReference type="Proteomes" id="UP001597024"/>
    </source>
</evidence>
<reference evidence="3" key="1">
    <citation type="journal article" date="2019" name="Int. J. Syst. Evol. Microbiol.">
        <title>The Global Catalogue of Microorganisms (GCM) 10K type strain sequencing project: providing services to taxonomists for standard genome sequencing and annotation.</title>
        <authorList>
            <consortium name="The Broad Institute Genomics Platform"/>
            <consortium name="The Broad Institute Genome Sequencing Center for Infectious Disease"/>
            <person name="Wu L."/>
            <person name="Ma J."/>
        </authorList>
    </citation>
    <scope>NUCLEOTIDE SEQUENCE [LARGE SCALE GENOMIC DNA]</scope>
    <source>
        <strain evidence="3">CCUG 62974</strain>
    </source>
</reference>
<dbReference type="Pfam" id="PF19278">
    <property type="entry name" value="Hydant_A_C"/>
    <property type="match status" value="1"/>
</dbReference>
<feature type="domain" description="Acetophenone carboxylase-like C-terminal" evidence="1">
    <location>
        <begin position="19"/>
        <end position="191"/>
    </location>
</feature>
<dbReference type="PANTHER" id="PTHR11365:SF23">
    <property type="entry name" value="HYPOTHETICAL 5-OXOPROLINASE (EUROFUNG)-RELATED"/>
    <property type="match status" value="1"/>
</dbReference>
<keyword evidence="3" id="KW-1185">Reference proteome</keyword>
<comment type="caution">
    <text evidence="2">The sequence shown here is derived from an EMBL/GenBank/DDBJ whole genome shotgun (WGS) entry which is preliminary data.</text>
</comment>
<name>A0ABW3DXI9_9ACTN</name>
<feature type="non-terminal residue" evidence="2">
    <location>
        <position position="1"/>
    </location>
</feature>
<accession>A0ABW3DXI9</accession>
<dbReference type="PANTHER" id="PTHR11365">
    <property type="entry name" value="5-OXOPROLINASE RELATED"/>
    <property type="match status" value="1"/>
</dbReference>
<proteinExistence type="predicted"/>